<comment type="caution">
    <text evidence="2">The sequence shown here is derived from an EMBL/GenBank/DDBJ whole genome shotgun (WGS) entry which is preliminary data.</text>
</comment>
<feature type="domain" description="NPHP4 Ig-like" evidence="1">
    <location>
        <begin position="38"/>
        <end position="111"/>
    </location>
</feature>
<accession>A0A8S1K0B4</accession>
<evidence type="ECO:0000313" key="2">
    <source>
        <dbReference type="EMBL" id="CAD8048876.1"/>
    </source>
</evidence>
<proteinExistence type="predicted"/>
<protein>
    <recommendedName>
        <fullName evidence="1">NPHP4 Ig-like domain-containing protein</fullName>
    </recommendedName>
</protein>
<dbReference type="EMBL" id="CAJJDN010000003">
    <property type="protein sequence ID" value="CAD8048876.1"/>
    <property type="molecule type" value="Genomic_DNA"/>
</dbReference>
<reference evidence="2" key="1">
    <citation type="submission" date="2021-01" db="EMBL/GenBank/DDBJ databases">
        <authorList>
            <consortium name="Genoscope - CEA"/>
            <person name="William W."/>
        </authorList>
    </citation>
    <scope>NUCLEOTIDE SEQUENCE</scope>
</reference>
<dbReference type="Proteomes" id="UP000692954">
    <property type="component" value="Unassembled WGS sequence"/>
</dbReference>
<dbReference type="OrthoDB" id="296453at2759"/>
<sequence length="130" mass="15075">MQLCPQVDDNQPIILGTISEEWQFFLEAWKHFPIKYYSLQVGCGITTNRRLLYVNPKREGVSYQIKTNMPHLIQIKNYSLILSKDEGMYVKFAITPPQTPCKLKVKFVIEDIITSLPVEGIEMEINVKNI</sequence>
<dbReference type="Pfam" id="PF26187">
    <property type="entry name" value="Ig_NPHP4_4th"/>
    <property type="match status" value="1"/>
</dbReference>
<name>A0A8S1K0B4_9CILI</name>
<dbReference type="InterPro" id="IPR058685">
    <property type="entry name" value="Ig_NPHP4_4th"/>
</dbReference>
<keyword evidence="3" id="KW-1185">Reference proteome</keyword>
<organism evidence="2 3">
    <name type="scientific">Paramecium sonneborni</name>
    <dbReference type="NCBI Taxonomy" id="65129"/>
    <lineage>
        <taxon>Eukaryota</taxon>
        <taxon>Sar</taxon>
        <taxon>Alveolata</taxon>
        <taxon>Ciliophora</taxon>
        <taxon>Intramacronucleata</taxon>
        <taxon>Oligohymenophorea</taxon>
        <taxon>Peniculida</taxon>
        <taxon>Parameciidae</taxon>
        <taxon>Paramecium</taxon>
    </lineage>
</organism>
<evidence type="ECO:0000313" key="3">
    <source>
        <dbReference type="Proteomes" id="UP000692954"/>
    </source>
</evidence>
<gene>
    <name evidence="2" type="ORF">PSON_ATCC_30995.1.T0030457</name>
</gene>
<dbReference type="AlphaFoldDB" id="A0A8S1K0B4"/>
<evidence type="ECO:0000259" key="1">
    <source>
        <dbReference type="Pfam" id="PF26187"/>
    </source>
</evidence>